<dbReference type="Proteomes" id="UP000683246">
    <property type="component" value="Chromosome"/>
</dbReference>
<evidence type="ECO:0000256" key="1">
    <source>
        <dbReference type="ARBA" id="ARBA00022475"/>
    </source>
</evidence>
<feature type="compositionally biased region" description="Acidic residues" evidence="6">
    <location>
        <begin position="49"/>
        <end position="63"/>
    </location>
</feature>
<dbReference type="KEGG" id="vpy:HZI73_07600"/>
<keyword evidence="3" id="KW-0472">Membrane</keyword>
<feature type="signal peptide" evidence="7">
    <location>
        <begin position="1"/>
        <end position="21"/>
    </location>
</feature>
<dbReference type="PANTHER" id="PTHR43649">
    <property type="entry name" value="ARABINOSE-BINDING PROTEIN-RELATED"/>
    <property type="match status" value="1"/>
</dbReference>
<gene>
    <name evidence="8" type="ORF">HZI73_07600</name>
</gene>
<evidence type="ECO:0000313" key="9">
    <source>
        <dbReference type="Proteomes" id="UP000683246"/>
    </source>
</evidence>
<keyword evidence="2 7" id="KW-0732">Signal</keyword>
<organism evidence="8 9">
    <name type="scientific">Vallitalea pronyensis</name>
    <dbReference type="NCBI Taxonomy" id="1348613"/>
    <lineage>
        <taxon>Bacteria</taxon>
        <taxon>Bacillati</taxon>
        <taxon>Bacillota</taxon>
        <taxon>Clostridia</taxon>
        <taxon>Lachnospirales</taxon>
        <taxon>Vallitaleaceae</taxon>
        <taxon>Vallitalea</taxon>
    </lineage>
</organism>
<dbReference type="PROSITE" id="PS51257">
    <property type="entry name" value="PROKAR_LIPOPROTEIN"/>
    <property type="match status" value="1"/>
</dbReference>
<evidence type="ECO:0000256" key="7">
    <source>
        <dbReference type="SAM" id="SignalP"/>
    </source>
</evidence>
<name>A0A8J8MJ08_9FIRM</name>
<dbReference type="InterPro" id="IPR006059">
    <property type="entry name" value="SBP"/>
</dbReference>
<evidence type="ECO:0000256" key="4">
    <source>
        <dbReference type="ARBA" id="ARBA00023139"/>
    </source>
</evidence>
<dbReference type="InterPro" id="IPR050490">
    <property type="entry name" value="Bact_solute-bd_prot1"/>
</dbReference>
<feature type="chain" id="PRO_5039005189" evidence="7">
    <location>
        <begin position="22"/>
        <end position="446"/>
    </location>
</feature>
<dbReference type="RefSeq" id="WP_212697652.1">
    <property type="nucleotide sequence ID" value="NZ_CP058649.1"/>
</dbReference>
<protein>
    <submittedName>
        <fullName evidence="8">Sugar ABC transporter substrate-binding protein</fullName>
    </submittedName>
</protein>
<evidence type="ECO:0000256" key="3">
    <source>
        <dbReference type="ARBA" id="ARBA00023136"/>
    </source>
</evidence>
<dbReference type="CDD" id="cd13585">
    <property type="entry name" value="PBP2_TMBP_like"/>
    <property type="match status" value="1"/>
</dbReference>
<evidence type="ECO:0000256" key="5">
    <source>
        <dbReference type="ARBA" id="ARBA00023288"/>
    </source>
</evidence>
<dbReference type="AlphaFoldDB" id="A0A8J8MJ08"/>
<evidence type="ECO:0000256" key="2">
    <source>
        <dbReference type="ARBA" id="ARBA00022729"/>
    </source>
</evidence>
<accession>A0A8J8MJ08</accession>
<dbReference type="SUPFAM" id="SSF53850">
    <property type="entry name" value="Periplasmic binding protein-like II"/>
    <property type="match status" value="1"/>
</dbReference>
<evidence type="ECO:0000313" key="8">
    <source>
        <dbReference type="EMBL" id="QUI22173.1"/>
    </source>
</evidence>
<sequence>MKLINGGKRLFSLLLVVFLLAACSSEPKKEDGSADTNQEANDNGTTNEVDNEDTNEDTNDDQPSEAISGKIVYSAWGNAEEKKMEEDMIAAFKKAYPEVEVEYIHVDGNYEQKLQTMIAGGTTPDVMAIGGGHVATFQAAFQPITMDNVDTSKYISDTLVKGLSIDGVQYALPKRVNTKVMAYNMDLLQEAGVDIPVGDVSLDEFVTLATDVSKLPDRDGLKIYGSDPLWAGQVIYQHGGRLFTEDGKTSLANSKEVIDAVQYCIDAYKVHGFAPSPAESSGVNMMDMFLGGYVGFKGDFGPYFLPLLEEVTSLNWDITSPAGQGGEMEIVGIALSGKTKNKAAAEAFVTFVSTSAEAQRVVANGANLPVTNDAKEVFVNRMPDKNLEAFFEAMTYEVPQPMITEPEVYGTFYKALFDRTELGNSGKEDVATVLEEVKKEMDAILN</sequence>
<feature type="region of interest" description="Disordered" evidence="6">
    <location>
        <begin position="27"/>
        <end position="66"/>
    </location>
</feature>
<dbReference type="PANTHER" id="PTHR43649:SF33">
    <property type="entry name" value="POLYGALACTURONAN_RHAMNOGALACTURONAN-BINDING PROTEIN YTCQ"/>
    <property type="match status" value="1"/>
</dbReference>
<keyword evidence="4" id="KW-0564">Palmitate</keyword>
<evidence type="ECO:0000256" key="6">
    <source>
        <dbReference type="SAM" id="MobiDB-lite"/>
    </source>
</evidence>
<dbReference type="Gene3D" id="3.40.190.10">
    <property type="entry name" value="Periplasmic binding protein-like II"/>
    <property type="match status" value="1"/>
</dbReference>
<keyword evidence="9" id="KW-1185">Reference proteome</keyword>
<keyword evidence="1" id="KW-1003">Cell membrane</keyword>
<reference evidence="8" key="1">
    <citation type="submission" date="2020-07" db="EMBL/GenBank/DDBJ databases">
        <title>Vallitalea pronyensis genome.</title>
        <authorList>
            <person name="Postec A."/>
        </authorList>
    </citation>
    <scope>NUCLEOTIDE SEQUENCE</scope>
    <source>
        <strain evidence="8">FatNI3</strain>
    </source>
</reference>
<dbReference type="Pfam" id="PF01547">
    <property type="entry name" value="SBP_bac_1"/>
    <property type="match status" value="1"/>
</dbReference>
<dbReference type="EMBL" id="CP058649">
    <property type="protein sequence ID" value="QUI22173.1"/>
    <property type="molecule type" value="Genomic_DNA"/>
</dbReference>
<keyword evidence="5" id="KW-0449">Lipoprotein</keyword>
<proteinExistence type="predicted"/>